<comment type="similarity">
    <text evidence="5 6">Belongs to the FtsA/MreB family.</text>
</comment>
<gene>
    <name evidence="5" type="primary">ftsA</name>
    <name evidence="9" type="ORF">A2786_02980</name>
</gene>
<dbReference type="PANTHER" id="PTHR32432:SF4">
    <property type="entry name" value="CELL DIVISION PROTEIN FTSA"/>
    <property type="match status" value="1"/>
</dbReference>
<dbReference type="SUPFAM" id="SSF53067">
    <property type="entry name" value="Actin-like ATPase domain"/>
    <property type="match status" value="2"/>
</dbReference>
<keyword evidence="3 5" id="KW-0472">Membrane</keyword>
<evidence type="ECO:0000259" key="8">
    <source>
        <dbReference type="SMART" id="SM00842"/>
    </source>
</evidence>
<dbReference type="InterPro" id="IPR043129">
    <property type="entry name" value="ATPase_NBD"/>
</dbReference>
<evidence type="ECO:0000256" key="7">
    <source>
        <dbReference type="SAM" id="MobiDB-lite"/>
    </source>
</evidence>
<feature type="compositionally biased region" description="Basic and acidic residues" evidence="7">
    <location>
        <begin position="263"/>
        <end position="280"/>
    </location>
</feature>
<dbReference type="Proteomes" id="UP000179233">
    <property type="component" value="Unassembled WGS sequence"/>
</dbReference>
<dbReference type="InterPro" id="IPR020823">
    <property type="entry name" value="Cell_div_FtsA"/>
</dbReference>
<dbReference type="SMART" id="SM00842">
    <property type="entry name" value="FtsA"/>
    <property type="match status" value="1"/>
</dbReference>
<dbReference type="PANTHER" id="PTHR32432">
    <property type="entry name" value="CELL DIVISION PROTEIN FTSA-RELATED"/>
    <property type="match status" value="1"/>
</dbReference>
<feature type="region of interest" description="Disordered" evidence="7">
    <location>
        <begin position="263"/>
        <end position="282"/>
    </location>
</feature>
<evidence type="ECO:0000256" key="6">
    <source>
        <dbReference type="PIRNR" id="PIRNR003101"/>
    </source>
</evidence>
<dbReference type="GO" id="GO:0009898">
    <property type="term" value="C:cytoplasmic side of plasma membrane"/>
    <property type="evidence" value="ECO:0007669"/>
    <property type="project" value="UniProtKB-UniRule"/>
</dbReference>
<dbReference type="GO" id="GO:0043093">
    <property type="term" value="P:FtsZ-dependent cytokinesis"/>
    <property type="evidence" value="ECO:0007669"/>
    <property type="project" value="UniProtKB-UniRule"/>
</dbReference>
<feature type="domain" description="SHS2" evidence="8">
    <location>
        <begin position="7"/>
        <end position="196"/>
    </location>
</feature>
<dbReference type="Gene3D" id="3.30.420.40">
    <property type="match status" value="1"/>
</dbReference>
<evidence type="ECO:0000313" key="10">
    <source>
        <dbReference type="Proteomes" id="UP000179233"/>
    </source>
</evidence>
<sequence length="430" mass="45260">MQKSKMIASIDVGTEKVTTIIASESSEFNKINVMGVAAIPSKGVKKGQIVDIEEATSSITESVEAAERMAGYSVTSAVLSIGGAHIASQNSKGVVAVAEPEGEITEEDVDRVIEAARAVALPSDREIIHVIPKSFIVDSQEGIKDPVGMSGVRLEAEAHLITGSQTVMRNLSKCVSEIGIDVVSMIFSGLAAAQSALTETEKELGVVLIDIGGGTTSIAVYIEGNLNYSSVLPIGDRNITKDLAIGMRLSVESAEKIKRYLSKEAKKTREPQEEEKGKPEDEIDLTKLNLKEEASTASRKTLIEGIIKPRLNEIFTMIGIELKKSGAAGQIPAGAVLTGGGAQTVGVIEACKRTLSMPTRIGVPKGLSGLVEEIQSPAYAVASGLILYAAHKLPAGKSKLGLPGLGGMIERFPGKGLVIKVIDFVKSFLP</sequence>
<comment type="function">
    <text evidence="5 6">Cell division protein that is involved in the assembly of the Z ring. May serve as a membrane anchor for the Z ring.</text>
</comment>
<dbReference type="CDD" id="cd24048">
    <property type="entry name" value="ASKHA_NBD_FtsA"/>
    <property type="match status" value="1"/>
</dbReference>
<dbReference type="PIRSF" id="PIRSF003101">
    <property type="entry name" value="FtsA"/>
    <property type="match status" value="1"/>
</dbReference>
<evidence type="ECO:0000256" key="3">
    <source>
        <dbReference type="ARBA" id="ARBA00023136"/>
    </source>
</evidence>
<dbReference type="EMBL" id="MHCJ01000003">
    <property type="protein sequence ID" value="OGY18438.1"/>
    <property type="molecule type" value="Genomic_DNA"/>
</dbReference>
<dbReference type="HAMAP" id="MF_02033">
    <property type="entry name" value="FtsA"/>
    <property type="match status" value="1"/>
</dbReference>
<accession>A0A1G1VSQ5</accession>
<reference evidence="9 10" key="1">
    <citation type="journal article" date="2016" name="Nat. Commun.">
        <title>Thousands of microbial genomes shed light on interconnected biogeochemical processes in an aquifer system.</title>
        <authorList>
            <person name="Anantharaman K."/>
            <person name="Brown C.T."/>
            <person name="Hug L.A."/>
            <person name="Sharon I."/>
            <person name="Castelle C.J."/>
            <person name="Probst A.J."/>
            <person name="Thomas B.C."/>
            <person name="Singh A."/>
            <person name="Wilkins M.J."/>
            <person name="Karaoz U."/>
            <person name="Brodie E.L."/>
            <person name="Williams K.H."/>
            <person name="Hubbard S.S."/>
            <person name="Banfield J.F."/>
        </authorList>
    </citation>
    <scope>NUCLEOTIDE SEQUENCE [LARGE SCALE GENOMIC DNA]</scope>
</reference>
<dbReference type="InterPro" id="IPR050696">
    <property type="entry name" value="FtsA/MreB"/>
</dbReference>
<keyword evidence="2 5" id="KW-0132">Cell division</keyword>
<name>A0A1G1VSQ5_9BACT</name>
<evidence type="ECO:0000313" key="9">
    <source>
        <dbReference type="EMBL" id="OGY18438.1"/>
    </source>
</evidence>
<organism evidence="9 10">
    <name type="scientific">Candidatus Chisholmbacteria bacterium RIFCSPHIGHO2_01_FULL_52_32</name>
    <dbReference type="NCBI Taxonomy" id="1797591"/>
    <lineage>
        <taxon>Bacteria</taxon>
        <taxon>Candidatus Chisholmiibacteriota</taxon>
    </lineage>
</organism>
<protein>
    <recommendedName>
        <fullName evidence="5 6">Cell division protein FtsA</fullName>
    </recommendedName>
</protein>
<dbReference type="InterPro" id="IPR003494">
    <property type="entry name" value="SHS2_FtsA"/>
</dbReference>
<dbReference type="GO" id="GO:0032153">
    <property type="term" value="C:cell division site"/>
    <property type="evidence" value="ECO:0007669"/>
    <property type="project" value="UniProtKB-UniRule"/>
</dbReference>
<evidence type="ECO:0000256" key="4">
    <source>
        <dbReference type="ARBA" id="ARBA00023306"/>
    </source>
</evidence>
<dbReference type="Pfam" id="PF14450">
    <property type="entry name" value="FtsA"/>
    <property type="match status" value="1"/>
</dbReference>
<evidence type="ECO:0000256" key="1">
    <source>
        <dbReference type="ARBA" id="ARBA00022475"/>
    </source>
</evidence>
<dbReference type="Gene3D" id="3.30.1490.110">
    <property type="match status" value="1"/>
</dbReference>
<evidence type="ECO:0000256" key="2">
    <source>
        <dbReference type="ARBA" id="ARBA00022618"/>
    </source>
</evidence>
<dbReference type="FunFam" id="3.30.1490.110:FF:000001">
    <property type="entry name" value="Cell division protein FtsA"/>
    <property type="match status" value="1"/>
</dbReference>
<comment type="caution">
    <text evidence="9">The sequence shown here is derived from an EMBL/GenBank/DDBJ whole genome shotgun (WGS) entry which is preliminary data.</text>
</comment>
<comment type="subunit">
    <text evidence="5">Self-interacts. Interacts with FtsZ.</text>
</comment>
<dbReference type="AlphaFoldDB" id="A0A1G1VSQ5"/>
<keyword evidence="1 5" id="KW-1003">Cell membrane</keyword>
<dbReference type="Pfam" id="PF02491">
    <property type="entry name" value="SHS2_FTSA"/>
    <property type="match status" value="1"/>
</dbReference>
<dbReference type="NCBIfam" id="TIGR01174">
    <property type="entry name" value="ftsA"/>
    <property type="match status" value="1"/>
</dbReference>
<evidence type="ECO:0000256" key="5">
    <source>
        <dbReference type="HAMAP-Rule" id="MF_02033"/>
    </source>
</evidence>
<comment type="subcellular location">
    <subcellularLocation>
        <location evidence="5">Cell membrane</location>
        <topology evidence="5">Peripheral membrane protein</topology>
        <orientation evidence="5">Cytoplasmic side</orientation>
    </subcellularLocation>
    <text evidence="5">Localizes to the Z ring in an FtsZ-dependent manner. Targeted to the membrane through a conserved C-terminal amphipathic helix.</text>
</comment>
<proteinExistence type="inferred from homology"/>
<keyword evidence="4 5" id="KW-0131">Cell cycle</keyword>